<dbReference type="GO" id="GO:0003677">
    <property type="term" value="F:DNA binding"/>
    <property type="evidence" value="ECO:0007669"/>
    <property type="project" value="UniProtKB-KW"/>
</dbReference>
<dbReference type="AlphaFoldDB" id="A0A4Y3PKW1"/>
<keyword evidence="6" id="KW-0378">Hydrolase</keyword>
<comment type="caution">
    <text evidence="6">The sequence shown here is derived from an EMBL/GenBank/DDBJ whole genome shotgun (WGS) entry which is preliminary data.</text>
</comment>
<feature type="domain" description="Type I restriction modification DNA specificity" evidence="5">
    <location>
        <begin position="35"/>
        <end position="190"/>
    </location>
</feature>
<dbReference type="Gene3D" id="3.90.220.20">
    <property type="entry name" value="DNA methylase specificity domains"/>
    <property type="match status" value="2"/>
</dbReference>
<dbReference type="Proteomes" id="UP000316882">
    <property type="component" value="Unassembled WGS sequence"/>
</dbReference>
<dbReference type="GO" id="GO:0004519">
    <property type="term" value="F:endonuclease activity"/>
    <property type="evidence" value="ECO:0007669"/>
    <property type="project" value="UniProtKB-KW"/>
</dbReference>
<keyword evidence="6" id="KW-0255">Endonuclease</keyword>
<dbReference type="InterPro" id="IPR000055">
    <property type="entry name" value="Restrct_endonuc_typeI_TRD"/>
</dbReference>
<evidence type="ECO:0000256" key="4">
    <source>
        <dbReference type="SAM" id="Coils"/>
    </source>
</evidence>
<evidence type="ECO:0000256" key="2">
    <source>
        <dbReference type="ARBA" id="ARBA00022747"/>
    </source>
</evidence>
<dbReference type="GO" id="GO:0009307">
    <property type="term" value="P:DNA restriction-modification system"/>
    <property type="evidence" value="ECO:0007669"/>
    <property type="project" value="UniProtKB-KW"/>
</dbReference>
<dbReference type="InterPro" id="IPR044946">
    <property type="entry name" value="Restrct_endonuc_typeI_TRD_sf"/>
</dbReference>
<evidence type="ECO:0000313" key="7">
    <source>
        <dbReference type="Proteomes" id="UP000316882"/>
    </source>
</evidence>
<dbReference type="SUPFAM" id="SSF116734">
    <property type="entry name" value="DNA methylase specificity domain"/>
    <property type="match status" value="2"/>
</dbReference>
<protein>
    <submittedName>
        <fullName evidence="6">Restriction endonuclease subunit S</fullName>
    </submittedName>
</protein>
<dbReference type="RefSeq" id="WP_122964452.1">
    <property type="nucleotide sequence ID" value="NZ_BJMH01000008.1"/>
</dbReference>
<dbReference type="InterPro" id="IPR052021">
    <property type="entry name" value="Type-I_RS_S_subunit"/>
</dbReference>
<keyword evidence="2" id="KW-0680">Restriction system</keyword>
<evidence type="ECO:0000313" key="6">
    <source>
        <dbReference type="EMBL" id="GEB32616.1"/>
    </source>
</evidence>
<dbReference type="CDD" id="cd17521">
    <property type="entry name" value="RMtype1_S_Sau13435ORF2165P_TRD2-CR2_like"/>
    <property type="match status" value="1"/>
</dbReference>
<keyword evidence="7" id="KW-1185">Reference proteome</keyword>
<dbReference type="EMBL" id="BJMH01000008">
    <property type="protein sequence ID" value="GEB32616.1"/>
    <property type="molecule type" value="Genomic_DNA"/>
</dbReference>
<evidence type="ECO:0000259" key="5">
    <source>
        <dbReference type="Pfam" id="PF01420"/>
    </source>
</evidence>
<feature type="domain" description="Type I restriction modification DNA specificity" evidence="5">
    <location>
        <begin position="229"/>
        <end position="383"/>
    </location>
</feature>
<keyword evidence="6" id="KW-0540">Nuclease</keyword>
<dbReference type="PANTHER" id="PTHR30408:SF12">
    <property type="entry name" value="TYPE I RESTRICTION ENZYME MJAVIII SPECIFICITY SUBUNIT"/>
    <property type="match status" value="1"/>
</dbReference>
<keyword evidence="4" id="KW-0175">Coiled coil</keyword>
<accession>A0A4Y3PKW1</accession>
<dbReference type="Pfam" id="PF01420">
    <property type="entry name" value="Methylase_S"/>
    <property type="match status" value="2"/>
</dbReference>
<dbReference type="PANTHER" id="PTHR30408">
    <property type="entry name" value="TYPE-1 RESTRICTION ENZYME ECOKI SPECIFICITY PROTEIN"/>
    <property type="match status" value="1"/>
</dbReference>
<sequence>MHIPSLRFKEFEDEWIFTTLGNCCKSISYGLNAAAKPFDGENQYIRITDIDDESRKYIKNNRVSPDGELTDEYLLKENDIVFARTGASTGKSYIYKKEDGKLYFAGFLIRARIEEKHNAKFIYYQTMTQSYNNWVKVMSMRSGQPGINSKEYASYHFYLPSLEEQVKISSFLEKFDSKIQLQQEKINLLKEQKKGYMQKLFSKKLRFKDENGADFPEWKTNIKADELFESVSNKNHNGDFPVLSATQDNGMVLRDTLERHMAFSNENLKSYKLVETNDFIISLRSFQGGIEISNLQGLVSPAYTVFRKKGKKIYEPYFAKFFKTDSFIQRLNTTTYGIRDGKAISYKDFATLKFNIPTLEEQRKIAEFLNLLDNKIQNEQEKLYLLQKQKQAFMQQMLI</sequence>
<name>A0A4Y3PKW1_BREPA</name>
<proteinExistence type="inferred from homology"/>
<keyword evidence="3" id="KW-0238">DNA-binding</keyword>
<dbReference type="Gene3D" id="1.10.287.1120">
    <property type="entry name" value="Bipartite methylase S protein"/>
    <property type="match status" value="1"/>
</dbReference>
<feature type="coiled-coil region" evidence="4">
    <location>
        <begin position="172"/>
        <end position="199"/>
    </location>
</feature>
<comment type="similarity">
    <text evidence="1">Belongs to the type-I restriction system S methylase family.</text>
</comment>
<evidence type="ECO:0000256" key="1">
    <source>
        <dbReference type="ARBA" id="ARBA00010923"/>
    </source>
</evidence>
<evidence type="ECO:0000256" key="3">
    <source>
        <dbReference type="ARBA" id="ARBA00023125"/>
    </source>
</evidence>
<gene>
    <name evidence="6" type="ORF">BPA01_21960</name>
</gene>
<organism evidence="6 7">
    <name type="scientific">Brevibacillus parabrevis</name>
    <dbReference type="NCBI Taxonomy" id="54914"/>
    <lineage>
        <taxon>Bacteria</taxon>
        <taxon>Bacillati</taxon>
        <taxon>Bacillota</taxon>
        <taxon>Bacilli</taxon>
        <taxon>Bacillales</taxon>
        <taxon>Paenibacillaceae</taxon>
        <taxon>Brevibacillus</taxon>
    </lineage>
</organism>
<reference evidence="6 7" key="1">
    <citation type="submission" date="2019-06" db="EMBL/GenBank/DDBJ databases">
        <title>Whole genome shotgun sequence of Brevibacillus parabrevis NBRC 12334.</title>
        <authorList>
            <person name="Hosoyama A."/>
            <person name="Uohara A."/>
            <person name="Ohji S."/>
            <person name="Ichikawa N."/>
        </authorList>
    </citation>
    <scope>NUCLEOTIDE SEQUENCE [LARGE SCALE GENOMIC DNA]</scope>
    <source>
        <strain evidence="6 7">NBRC 12334</strain>
    </source>
</reference>